<reference evidence="2 3" key="1">
    <citation type="journal article" date="2018" name="Sci. Rep.">
        <title>Genomic signatures of local adaptation to the degree of environmental predictability in rotifers.</title>
        <authorList>
            <person name="Franch-Gras L."/>
            <person name="Hahn C."/>
            <person name="Garcia-Roger E.M."/>
            <person name="Carmona M.J."/>
            <person name="Serra M."/>
            <person name="Gomez A."/>
        </authorList>
    </citation>
    <scope>NUCLEOTIDE SEQUENCE [LARGE SCALE GENOMIC DNA]</scope>
    <source>
        <strain evidence="2">HYR1</strain>
    </source>
</reference>
<comment type="caution">
    <text evidence="2">The sequence shown here is derived from an EMBL/GenBank/DDBJ whole genome shotgun (WGS) entry which is preliminary data.</text>
</comment>
<dbReference type="Proteomes" id="UP000276133">
    <property type="component" value="Unassembled WGS sequence"/>
</dbReference>
<proteinExistence type="predicted"/>
<sequence length="231" mass="25985">MKSILALLLIGFACASAQGTDFLIDNIVNPAIDQITGETGSFLLNQLLGSFVNWLLGKRDVGIEQVQQVISQVQNHFNNYKDKIDQIILNFTSQVQGLFNLLNLNGPARSFARVEYIHKIADLENFIKEQAMALLQNLFQVFQQAFGQNFLVKFDSKSRKELGKISNVIDNLNSNILEFLENYGQSLLQASFNISELAQPLLNHLQQQISDNAGNVFQQIQQVLNQLQQNA</sequence>
<feature type="signal peptide" evidence="1">
    <location>
        <begin position="1"/>
        <end position="19"/>
    </location>
</feature>
<evidence type="ECO:0000313" key="3">
    <source>
        <dbReference type="Proteomes" id="UP000276133"/>
    </source>
</evidence>
<organism evidence="2 3">
    <name type="scientific">Brachionus plicatilis</name>
    <name type="common">Marine rotifer</name>
    <name type="synonym">Brachionus muelleri</name>
    <dbReference type="NCBI Taxonomy" id="10195"/>
    <lineage>
        <taxon>Eukaryota</taxon>
        <taxon>Metazoa</taxon>
        <taxon>Spiralia</taxon>
        <taxon>Gnathifera</taxon>
        <taxon>Rotifera</taxon>
        <taxon>Eurotatoria</taxon>
        <taxon>Monogononta</taxon>
        <taxon>Pseudotrocha</taxon>
        <taxon>Ploima</taxon>
        <taxon>Brachionidae</taxon>
        <taxon>Brachionus</taxon>
    </lineage>
</organism>
<name>A0A3M7SEC3_BRAPC</name>
<dbReference type="OrthoDB" id="10427007at2759"/>
<feature type="chain" id="PRO_5018158534" evidence="1">
    <location>
        <begin position="20"/>
        <end position="231"/>
    </location>
</feature>
<keyword evidence="1" id="KW-0732">Signal</keyword>
<evidence type="ECO:0000313" key="2">
    <source>
        <dbReference type="EMBL" id="RNA33918.1"/>
    </source>
</evidence>
<protein>
    <submittedName>
        <fullName evidence="2">Uncharacterized protein</fullName>
    </submittedName>
</protein>
<dbReference type="AlphaFoldDB" id="A0A3M7SEC3"/>
<evidence type="ECO:0000256" key="1">
    <source>
        <dbReference type="SAM" id="SignalP"/>
    </source>
</evidence>
<keyword evidence="3" id="KW-1185">Reference proteome</keyword>
<dbReference type="EMBL" id="REGN01001552">
    <property type="protein sequence ID" value="RNA33918.1"/>
    <property type="molecule type" value="Genomic_DNA"/>
</dbReference>
<accession>A0A3M7SEC3</accession>
<gene>
    <name evidence="2" type="ORF">BpHYR1_004323</name>
</gene>